<dbReference type="Proteomes" id="UP000006238">
    <property type="component" value="Unassembled WGS sequence"/>
</dbReference>
<keyword evidence="2" id="KW-1185">Reference proteome</keyword>
<reference evidence="1 2" key="1">
    <citation type="submission" date="2010-02" db="EMBL/GenBank/DDBJ databases">
        <authorList>
            <person name="Weinstock G."/>
            <person name="Sodergren E."/>
            <person name="Clifton S."/>
            <person name="Fulton L."/>
            <person name="Fulton B."/>
            <person name="Courtney L."/>
            <person name="Fronick C."/>
            <person name="Harrison M."/>
            <person name="Strong C."/>
            <person name="Farmer C."/>
            <person name="Delahaunty K."/>
            <person name="Markovic C."/>
            <person name="Hall O."/>
            <person name="Minx P."/>
            <person name="Tomlinson C."/>
            <person name="Mitreva M."/>
            <person name="Nelson J."/>
            <person name="Hou S."/>
            <person name="Wollam A."/>
            <person name="Pepin K.H."/>
            <person name="Johnson M."/>
            <person name="Bhonagiri V."/>
            <person name="Zhang X."/>
            <person name="Suruliraj S."/>
            <person name="Warren W."/>
            <person name="Chinwalla A."/>
            <person name="Mardis E.R."/>
            <person name="Wilson R.K."/>
        </authorList>
    </citation>
    <scope>NUCLEOTIDE SEQUENCE [LARGE SCALE GENOMIC DNA]</scope>
    <source>
        <strain evidence="1 2">DSM 2876</strain>
    </source>
</reference>
<evidence type="ECO:0000313" key="1">
    <source>
        <dbReference type="EMBL" id="EFF69677.1"/>
    </source>
</evidence>
<dbReference type="AlphaFoldDB" id="D4RW60"/>
<accession>D4RW60</accession>
<organism evidence="1 2">
    <name type="scientific">Eshraghiella crossota DSM 2876</name>
    <dbReference type="NCBI Taxonomy" id="511680"/>
    <lineage>
        <taxon>Bacteria</taxon>
        <taxon>Bacillati</taxon>
        <taxon>Bacillota</taxon>
        <taxon>Clostridia</taxon>
        <taxon>Lachnospirales</taxon>
        <taxon>Lachnospiraceae</taxon>
        <taxon>Eshraghiella</taxon>
    </lineage>
</organism>
<dbReference type="HOGENOM" id="CLU_2768018_0_0_9"/>
<evidence type="ECO:0000313" key="2">
    <source>
        <dbReference type="Proteomes" id="UP000006238"/>
    </source>
</evidence>
<comment type="caution">
    <text evidence="1">The sequence shown here is derived from an EMBL/GenBank/DDBJ whole genome shotgun (WGS) entry which is preliminary data.</text>
</comment>
<name>D4RW60_9FIRM</name>
<sequence>MISAYIIPWRQPAFNTGSYHRTSIKAARKYAFYGVLALSGYGVLEKTLKEKATKALTLQRKGKYIHYLC</sequence>
<proteinExistence type="predicted"/>
<dbReference type="EMBL" id="ABWN01000017">
    <property type="protein sequence ID" value="EFF69677.1"/>
    <property type="molecule type" value="Genomic_DNA"/>
</dbReference>
<protein>
    <submittedName>
        <fullName evidence="1">Uncharacterized protein</fullName>
    </submittedName>
</protein>
<gene>
    <name evidence="1" type="ORF">BUTYVIB_00190</name>
</gene>